<dbReference type="InterPro" id="IPR013830">
    <property type="entry name" value="SGNH_hydro"/>
</dbReference>
<evidence type="ECO:0000313" key="3">
    <source>
        <dbReference type="Proteomes" id="UP000276133"/>
    </source>
</evidence>
<dbReference type="STRING" id="10195.A0A3M7P7A5"/>
<dbReference type="EMBL" id="REGN01012689">
    <property type="protein sequence ID" value="RMZ94976.1"/>
    <property type="molecule type" value="Genomic_DNA"/>
</dbReference>
<dbReference type="PANTHER" id="PTHR14209">
    <property type="entry name" value="ISOAMYL ACETATE-HYDROLYZING ESTERASE 1"/>
    <property type="match status" value="1"/>
</dbReference>
<sequence length="226" mass="26080">MSWKKFILIGDSNTQFAHGQSGWINSVSDLFQRKCDIVNRGFSGYNSNQIRIIVPKILHEFKPEMVCGIIVMLGSNDSTDPKALAQHVDLKRFSENMSNIADYILNWGLPKNRLIFVSPAKIYDEKWQKVMGPNAFHFDHLVKDYALEVIKIAKKKSIDFFDFRQAMEEFGSDYHKLLHDGLHLSRQGGDLLFKGLLPFLNNISNDLKINFPDWKNLYPDQAEIDQ</sequence>
<dbReference type="SUPFAM" id="SSF52266">
    <property type="entry name" value="SGNH hydrolase"/>
    <property type="match status" value="1"/>
</dbReference>
<keyword evidence="3" id="KW-1185">Reference proteome</keyword>
<feature type="domain" description="SGNH hydrolase-type esterase" evidence="1">
    <location>
        <begin position="8"/>
        <end position="188"/>
    </location>
</feature>
<dbReference type="Pfam" id="PF13472">
    <property type="entry name" value="Lipase_GDSL_2"/>
    <property type="match status" value="1"/>
</dbReference>
<dbReference type="Proteomes" id="UP000276133">
    <property type="component" value="Unassembled WGS sequence"/>
</dbReference>
<dbReference type="AlphaFoldDB" id="A0A3M7P7A5"/>
<name>A0A3M7P7A5_BRAPC</name>
<proteinExistence type="predicted"/>
<dbReference type="InterPro" id="IPR036514">
    <property type="entry name" value="SGNH_hydro_sf"/>
</dbReference>
<dbReference type="PANTHER" id="PTHR14209:SF19">
    <property type="entry name" value="ISOAMYL ACETATE-HYDROLYZING ESTERASE 1 HOMOLOG"/>
    <property type="match status" value="1"/>
</dbReference>
<gene>
    <name evidence="2" type="ORF">BpHYR1_038894</name>
</gene>
<dbReference type="Gene3D" id="3.40.50.1110">
    <property type="entry name" value="SGNH hydrolase"/>
    <property type="match status" value="1"/>
</dbReference>
<protein>
    <submittedName>
        <fullName evidence="2">Isoamyl acetate-hydrolyzing esterase 1-like protein</fullName>
    </submittedName>
</protein>
<evidence type="ECO:0000259" key="1">
    <source>
        <dbReference type="Pfam" id="PF13472"/>
    </source>
</evidence>
<comment type="caution">
    <text evidence="2">The sequence shown here is derived from an EMBL/GenBank/DDBJ whole genome shotgun (WGS) entry which is preliminary data.</text>
</comment>
<dbReference type="OrthoDB" id="671439at2759"/>
<reference evidence="2 3" key="1">
    <citation type="journal article" date="2018" name="Sci. Rep.">
        <title>Genomic signatures of local adaptation to the degree of environmental predictability in rotifers.</title>
        <authorList>
            <person name="Franch-Gras L."/>
            <person name="Hahn C."/>
            <person name="Garcia-Roger E.M."/>
            <person name="Carmona M.J."/>
            <person name="Serra M."/>
            <person name="Gomez A."/>
        </authorList>
    </citation>
    <scope>NUCLEOTIDE SEQUENCE [LARGE SCALE GENOMIC DNA]</scope>
    <source>
        <strain evidence="2">HYR1</strain>
    </source>
</reference>
<organism evidence="2 3">
    <name type="scientific">Brachionus plicatilis</name>
    <name type="common">Marine rotifer</name>
    <name type="synonym">Brachionus muelleri</name>
    <dbReference type="NCBI Taxonomy" id="10195"/>
    <lineage>
        <taxon>Eukaryota</taxon>
        <taxon>Metazoa</taxon>
        <taxon>Spiralia</taxon>
        <taxon>Gnathifera</taxon>
        <taxon>Rotifera</taxon>
        <taxon>Eurotatoria</taxon>
        <taxon>Monogononta</taxon>
        <taxon>Pseudotrocha</taxon>
        <taxon>Ploima</taxon>
        <taxon>Brachionidae</taxon>
        <taxon>Brachionus</taxon>
    </lineage>
</organism>
<evidence type="ECO:0000313" key="2">
    <source>
        <dbReference type="EMBL" id="RMZ94976.1"/>
    </source>
</evidence>
<dbReference type="InterPro" id="IPR045136">
    <property type="entry name" value="Iah1-like"/>
</dbReference>
<accession>A0A3M7P7A5</accession>